<comment type="caution">
    <text evidence="11">The sequence shown here is derived from an EMBL/GenBank/DDBJ whole genome shotgun (WGS) entry which is preliminary data.</text>
</comment>
<evidence type="ECO:0000256" key="3">
    <source>
        <dbReference type="ARBA" id="ARBA00022525"/>
    </source>
</evidence>
<protein>
    <recommendedName>
        <fullName evidence="10">NAD(P)(+)--arginine ADP-ribosyltransferase</fullName>
        <ecNumber evidence="10">2.4.2.31</ecNumber>
    </recommendedName>
    <alternativeName>
        <fullName evidence="10">Mono(ADP-ribosyl)transferase</fullName>
    </alternativeName>
</protein>
<evidence type="ECO:0000256" key="9">
    <source>
        <dbReference type="ARBA" id="ARBA00047597"/>
    </source>
</evidence>
<gene>
    <name evidence="11" type="ORF">Ctob_016307</name>
</gene>
<dbReference type="GO" id="GO:0090729">
    <property type="term" value="F:toxin activity"/>
    <property type="evidence" value="ECO:0007669"/>
    <property type="project" value="UniProtKB-KW"/>
</dbReference>
<name>A0A0M0LRD0_9EUKA</name>
<dbReference type="Proteomes" id="UP000037460">
    <property type="component" value="Unassembled WGS sequence"/>
</dbReference>
<keyword evidence="3" id="KW-0964">Secreted</keyword>
<keyword evidence="10" id="KW-0521">NADP</keyword>
<keyword evidence="10" id="KW-0520">NAD</keyword>
<evidence type="ECO:0000256" key="4">
    <source>
        <dbReference type="ARBA" id="ARBA00022656"/>
    </source>
</evidence>
<evidence type="ECO:0000256" key="2">
    <source>
        <dbReference type="ARBA" id="ARBA00009558"/>
    </source>
</evidence>
<comment type="subcellular location">
    <subcellularLocation>
        <location evidence="1">Secreted</location>
    </subcellularLocation>
</comment>
<reference evidence="12" key="1">
    <citation type="journal article" date="2015" name="PLoS Genet.">
        <title>Genome Sequence and Transcriptome Analyses of Chrysochromulina tobin: Metabolic Tools for Enhanced Algal Fitness in the Prominent Order Prymnesiales (Haptophyceae).</title>
        <authorList>
            <person name="Hovde B.T."/>
            <person name="Deodato C.R."/>
            <person name="Hunsperger H.M."/>
            <person name="Ryken S.A."/>
            <person name="Yost W."/>
            <person name="Jha R.K."/>
            <person name="Patterson J."/>
            <person name="Monnat R.J. Jr."/>
            <person name="Barlow S.B."/>
            <person name="Starkenburg S.R."/>
            <person name="Cattolico R.A."/>
        </authorList>
    </citation>
    <scope>NUCLEOTIDE SEQUENCE</scope>
    <source>
        <strain evidence="12">CCMP291</strain>
    </source>
</reference>
<evidence type="ECO:0000256" key="1">
    <source>
        <dbReference type="ARBA" id="ARBA00004613"/>
    </source>
</evidence>
<dbReference type="GO" id="GO:0016779">
    <property type="term" value="F:nucleotidyltransferase activity"/>
    <property type="evidence" value="ECO:0007669"/>
    <property type="project" value="UniProtKB-KW"/>
</dbReference>
<dbReference type="GO" id="GO:0003950">
    <property type="term" value="F:NAD+ poly-ADP-ribosyltransferase activity"/>
    <property type="evidence" value="ECO:0007669"/>
    <property type="project" value="TreeGrafter"/>
</dbReference>
<dbReference type="InterPro" id="IPR050999">
    <property type="entry name" value="ADP-ribosyltransferase_ARG"/>
</dbReference>
<comment type="catalytic activity">
    <reaction evidence="9 10">
        <text>L-arginyl-[protein] + NAD(+) = N(omega)-(ADP-D-ribosyl)-L-arginyl-[protein] + nicotinamide + H(+)</text>
        <dbReference type="Rhea" id="RHEA:19149"/>
        <dbReference type="Rhea" id="RHEA-COMP:10532"/>
        <dbReference type="Rhea" id="RHEA-COMP:15087"/>
        <dbReference type="ChEBI" id="CHEBI:15378"/>
        <dbReference type="ChEBI" id="CHEBI:17154"/>
        <dbReference type="ChEBI" id="CHEBI:29965"/>
        <dbReference type="ChEBI" id="CHEBI:57540"/>
        <dbReference type="ChEBI" id="CHEBI:142554"/>
        <dbReference type="EC" id="2.4.2.31"/>
    </reaction>
</comment>
<dbReference type="PANTHER" id="PTHR10339">
    <property type="entry name" value="ADP-RIBOSYLTRANSFERASE"/>
    <property type="match status" value="1"/>
</dbReference>
<dbReference type="GO" id="GO:0005576">
    <property type="term" value="C:extracellular region"/>
    <property type="evidence" value="ECO:0007669"/>
    <property type="project" value="UniProtKB-SubCell"/>
</dbReference>
<keyword evidence="7" id="KW-0548">Nucleotidyltransferase</keyword>
<dbReference type="OrthoDB" id="423533at2759"/>
<keyword evidence="6 10" id="KW-0808">Transferase</keyword>
<proteinExistence type="inferred from homology"/>
<evidence type="ECO:0000256" key="5">
    <source>
        <dbReference type="ARBA" id="ARBA00022676"/>
    </source>
</evidence>
<comment type="similarity">
    <text evidence="2 10">Belongs to the Arg-specific ADP-ribosyltransferase family.</text>
</comment>
<dbReference type="SUPFAM" id="SSF56399">
    <property type="entry name" value="ADP-ribosylation"/>
    <property type="match status" value="1"/>
</dbReference>
<sequence>MALVHLSMAFWLSDGKPHIVVAWVSSAVMGLALLQGVATVAPSESLSPQARDALDKARTVLDKQLGNWTHLFHDVNITDLKEALVPELETLINTTLSRLSHDGSLSPQARDALDKARTALTKQLGNWTHLFHDVNFTAALYAYTEETPLYGTLNYTMRTPHTSSTPTDTELKRYADFLVHTEKALGSLPTHVSELEGKVYRGIKVLLNHDIYAPGKRITWQAFSSSTKKQTATLNFVNLLPGRKLSGSIFVIDSITAKDIRHFSAIPSEEEVLFPPNSQFKVEKVVTSEKEKKALLDQLSAYDMTDLDVYVLKQIA</sequence>
<dbReference type="PANTHER" id="PTHR10339:SF25">
    <property type="entry name" value="SECRETED EXOENZYME S"/>
    <property type="match status" value="1"/>
</dbReference>
<dbReference type="PROSITE" id="PS51996">
    <property type="entry name" value="TR_MART"/>
    <property type="match status" value="1"/>
</dbReference>
<evidence type="ECO:0000256" key="10">
    <source>
        <dbReference type="RuleBase" id="RU361228"/>
    </source>
</evidence>
<evidence type="ECO:0000256" key="7">
    <source>
        <dbReference type="ARBA" id="ARBA00022695"/>
    </source>
</evidence>
<dbReference type="Gene3D" id="3.90.176.10">
    <property type="entry name" value="Toxin ADP-ribosyltransferase, Chain A, domain 1"/>
    <property type="match status" value="1"/>
</dbReference>
<keyword evidence="4" id="KW-0800">Toxin</keyword>
<evidence type="ECO:0000256" key="8">
    <source>
        <dbReference type="ARBA" id="ARBA00023026"/>
    </source>
</evidence>
<dbReference type="AlphaFoldDB" id="A0A0M0LRD0"/>
<dbReference type="Pfam" id="PF01129">
    <property type="entry name" value="ART"/>
    <property type="match status" value="1"/>
</dbReference>
<dbReference type="InterPro" id="IPR000768">
    <property type="entry name" value="ART"/>
</dbReference>
<accession>A0A0M0LRD0</accession>
<evidence type="ECO:0000256" key="6">
    <source>
        <dbReference type="ARBA" id="ARBA00022679"/>
    </source>
</evidence>
<dbReference type="EMBL" id="JWZX01000154">
    <property type="protein sequence ID" value="KOO53615.1"/>
    <property type="molecule type" value="Genomic_DNA"/>
</dbReference>
<dbReference type="EC" id="2.4.2.31" evidence="10"/>
<evidence type="ECO:0000313" key="11">
    <source>
        <dbReference type="EMBL" id="KOO53615.1"/>
    </source>
</evidence>
<keyword evidence="5 10" id="KW-0328">Glycosyltransferase</keyword>
<keyword evidence="12" id="KW-1185">Reference proteome</keyword>
<dbReference type="GO" id="GO:0106274">
    <property type="term" value="F:NAD+-protein-arginine ADP-ribosyltransferase activity"/>
    <property type="evidence" value="ECO:0007669"/>
    <property type="project" value="UniProtKB-EC"/>
</dbReference>
<evidence type="ECO:0000313" key="12">
    <source>
        <dbReference type="Proteomes" id="UP000037460"/>
    </source>
</evidence>
<organism evidence="11 12">
    <name type="scientific">Chrysochromulina tobinii</name>
    <dbReference type="NCBI Taxonomy" id="1460289"/>
    <lineage>
        <taxon>Eukaryota</taxon>
        <taxon>Haptista</taxon>
        <taxon>Haptophyta</taxon>
        <taxon>Prymnesiophyceae</taxon>
        <taxon>Prymnesiales</taxon>
        <taxon>Chrysochromulinaceae</taxon>
        <taxon>Chrysochromulina</taxon>
    </lineage>
</organism>
<keyword evidence="8" id="KW-0843">Virulence</keyword>